<comment type="similarity">
    <text evidence="5 17">Belongs to the PEP-utilizing enzyme family.</text>
</comment>
<feature type="binding site" evidence="19">
    <location>
        <position position="332"/>
    </location>
    <ligand>
        <name>phosphoenolpyruvate</name>
        <dbReference type="ChEBI" id="CHEBI:58702"/>
    </ligand>
</feature>
<dbReference type="AlphaFoldDB" id="A0A7W7Y641"/>
<keyword evidence="12 17" id="KW-0598">Phosphotransferase system</keyword>
<dbReference type="GO" id="GO:0009401">
    <property type="term" value="P:phosphoenolpyruvate-dependent sugar phosphotransferase system"/>
    <property type="evidence" value="ECO:0007669"/>
    <property type="project" value="UniProtKB-KW"/>
</dbReference>
<dbReference type="RefSeq" id="WP_183733923.1">
    <property type="nucleotide sequence ID" value="NZ_JACHID010000016.1"/>
</dbReference>
<dbReference type="Gene3D" id="3.50.30.10">
    <property type="entry name" value="Phosphohistidine domain"/>
    <property type="match status" value="1"/>
</dbReference>
<dbReference type="Pfam" id="PF00391">
    <property type="entry name" value="PEP-utilizers"/>
    <property type="match status" value="1"/>
</dbReference>
<keyword evidence="8 17" id="KW-0813">Transport</keyword>
<evidence type="ECO:0000259" key="23">
    <source>
        <dbReference type="Pfam" id="PF05524"/>
    </source>
</evidence>
<dbReference type="InterPro" id="IPR023151">
    <property type="entry name" value="PEP_util_CS"/>
</dbReference>
<evidence type="ECO:0000256" key="1">
    <source>
        <dbReference type="ARBA" id="ARBA00000683"/>
    </source>
</evidence>
<comment type="subcellular location">
    <subcellularLocation>
        <location evidence="4 17">Cytoplasm</location>
    </subcellularLocation>
</comment>
<evidence type="ECO:0000256" key="19">
    <source>
        <dbReference type="PIRSR" id="PIRSR000732-2"/>
    </source>
</evidence>
<keyword evidence="25" id="KW-1185">Reference proteome</keyword>
<keyword evidence="13 17" id="KW-0479">Metal-binding</keyword>
<reference evidence="24 25" key="1">
    <citation type="submission" date="2020-08" db="EMBL/GenBank/DDBJ databases">
        <title>Genomic Encyclopedia of Type Strains, Phase IV (KMG-IV): sequencing the most valuable type-strain genomes for metagenomic binning, comparative biology and taxonomic classification.</title>
        <authorList>
            <person name="Goeker M."/>
        </authorList>
    </citation>
    <scope>NUCLEOTIDE SEQUENCE [LARGE SCALE GENOMIC DNA]</scope>
    <source>
        <strain evidence="24 25">DSM 22071</strain>
    </source>
</reference>
<evidence type="ECO:0000256" key="8">
    <source>
        <dbReference type="ARBA" id="ARBA00022448"/>
    </source>
</evidence>
<feature type="domain" description="PEP-utilising enzyme mobile" evidence="21">
    <location>
        <begin position="161"/>
        <end position="229"/>
    </location>
</feature>
<feature type="binding site" evidence="19">
    <location>
        <begin position="454"/>
        <end position="455"/>
    </location>
    <ligand>
        <name>phosphoenolpyruvate</name>
        <dbReference type="ChEBI" id="CHEBI:58702"/>
    </ligand>
</feature>
<keyword evidence="15 17" id="KW-0460">Magnesium</keyword>
<dbReference type="Gene3D" id="1.10.274.10">
    <property type="entry name" value="PtsI, HPr-binding domain"/>
    <property type="match status" value="1"/>
</dbReference>
<dbReference type="GO" id="GO:0046872">
    <property type="term" value="F:metal ion binding"/>
    <property type="evidence" value="ECO:0007669"/>
    <property type="project" value="UniProtKB-KW"/>
</dbReference>
<evidence type="ECO:0000256" key="5">
    <source>
        <dbReference type="ARBA" id="ARBA00007837"/>
    </source>
</evidence>
<evidence type="ECO:0000256" key="11">
    <source>
        <dbReference type="ARBA" id="ARBA00022679"/>
    </source>
</evidence>
<keyword evidence="9 17" id="KW-0963">Cytoplasm</keyword>
<dbReference type="NCBIfam" id="TIGR01417">
    <property type="entry name" value="PTS_I_fam"/>
    <property type="match status" value="1"/>
</dbReference>
<evidence type="ECO:0000256" key="2">
    <source>
        <dbReference type="ARBA" id="ARBA00001946"/>
    </source>
</evidence>
<proteinExistence type="inferred from homology"/>
<organism evidence="24 25">
    <name type="scientific">Desulfurispira natronophila</name>
    <dbReference type="NCBI Taxonomy" id="682562"/>
    <lineage>
        <taxon>Bacteria</taxon>
        <taxon>Pseudomonadati</taxon>
        <taxon>Chrysiogenota</taxon>
        <taxon>Chrysiogenia</taxon>
        <taxon>Chrysiogenales</taxon>
        <taxon>Chrysiogenaceae</taxon>
        <taxon>Desulfurispira</taxon>
    </lineage>
</organism>
<dbReference type="SUPFAM" id="SSF47831">
    <property type="entry name" value="Enzyme I of the PEP:sugar phosphotransferase system HPr-binding (sub)domain"/>
    <property type="match status" value="1"/>
</dbReference>
<dbReference type="Pfam" id="PF05524">
    <property type="entry name" value="PEP-utilisers_N"/>
    <property type="match status" value="1"/>
</dbReference>
<evidence type="ECO:0000256" key="14">
    <source>
        <dbReference type="ARBA" id="ARBA00022777"/>
    </source>
</evidence>
<comment type="caution">
    <text evidence="24">The sequence shown here is derived from an EMBL/GenBank/DDBJ whole genome shotgun (WGS) entry which is preliminary data.</text>
</comment>
<dbReference type="InterPro" id="IPR008279">
    <property type="entry name" value="PEP-util_enz_mobile_dom"/>
</dbReference>
<feature type="active site" description="Proton donor" evidence="18">
    <location>
        <position position="502"/>
    </location>
</feature>
<feature type="binding site" evidence="20">
    <location>
        <position position="455"/>
    </location>
    <ligand>
        <name>Mg(2+)</name>
        <dbReference type="ChEBI" id="CHEBI:18420"/>
    </ligand>
</feature>
<evidence type="ECO:0000256" key="20">
    <source>
        <dbReference type="PIRSR" id="PIRSR000732-3"/>
    </source>
</evidence>
<dbReference type="PANTHER" id="PTHR46244">
    <property type="entry name" value="PHOSPHOENOLPYRUVATE-PROTEIN PHOSPHOTRANSFERASE"/>
    <property type="match status" value="1"/>
</dbReference>
<dbReference type="Proteomes" id="UP000528322">
    <property type="component" value="Unassembled WGS sequence"/>
</dbReference>
<dbReference type="InterPro" id="IPR036637">
    <property type="entry name" value="Phosphohistidine_dom_sf"/>
</dbReference>
<evidence type="ECO:0000256" key="16">
    <source>
        <dbReference type="ARBA" id="ARBA00033235"/>
    </source>
</evidence>
<sequence>MKTSYGLSISSGMARGSLTHLHEEDNRIQSIYISKQDVKTELERFYQACSYARRELEQSAQVLADMLGESQKFIIEPQILILQDSFFNNSICHHIESGPYSLEYATQKFREEVMSSFRSVEDAYLRERMQDIFSVIAIVLKYSRSDTLMTTLDAYRSSELQGSIVYANDIAPSELTLLLANGIVGAVTLETSPLSHTAILCKSLEIPLLTGVERPIQKNSLAILDTYKGTITVDPDAQMLELYEKRQQRFMKYKTQMVSSSFLHSDSDISLYGNVEIAAEAIHLKEYQAKGIGLLRSEFMVLQARSLPGFAEQREFMASILQKAGYISTTIRTLDVGSDKVAEFMDMTSEANPALGLRGIRYSLAHPEEFLIHLKAIVSLCELAPIQIMLPMVSMPWEVVKARQYLHQAIRELQAEGYHVPDSVPLGIMVETPACALGIERFAHLADFFSVGTNDLTQYIMASDRGNKCVGDLCSPYQPPVLELLQRIADASKSMAVPVSVCGETASDIFYLPLLHGMGYRSFSVRTSTIPEIRVVLSGIDSKRSRYLVEQALRCSSAEETIQLCDNFMAEILSAELFEYVMVNRTC</sequence>
<keyword evidence="14 17" id="KW-0418">Kinase</keyword>
<feature type="binding site" evidence="19">
    <location>
        <position position="465"/>
    </location>
    <ligand>
        <name>phosphoenolpyruvate</name>
        <dbReference type="ChEBI" id="CHEBI:58702"/>
    </ligand>
</feature>
<feature type="active site" description="Tele-phosphohistidine intermediate" evidence="18">
    <location>
        <position position="196"/>
    </location>
</feature>
<evidence type="ECO:0000256" key="17">
    <source>
        <dbReference type="PIRNR" id="PIRNR000732"/>
    </source>
</evidence>
<evidence type="ECO:0000256" key="15">
    <source>
        <dbReference type="ARBA" id="ARBA00022842"/>
    </source>
</evidence>
<keyword evidence="10 17" id="KW-0762">Sugar transport</keyword>
<dbReference type="InterPro" id="IPR040442">
    <property type="entry name" value="Pyrv_kinase-like_dom_sf"/>
</dbReference>
<evidence type="ECO:0000259" key="22">
    <source>
        <dbReference type="Pfam" id="PF02896"/>
    </source>
</evidence>
<evidence type="ECO:0000256" key="12">
    <source>
        <dbReference type="ARBA" id="ARBA00022683"/>
    </source>
</evidence>
<dbReference type="GO" id="GO:0016301">
    <property type="term" value="F:kinase activity"/>
    <property type="evidence" value="ECO:0007669"/>
    <property type="project" value="UniProtKB-KW"/>
</dbReference>
<evidence type="ECO:0000259" key="21">
    <source>
        <dbReference type="Pfam" id="PF00391"/>
    </source>
</evidence>
<feature type="domain" description="Phosphotransferase system enzyme I N-terminal" evidence="23">
    <location>
        <begin position="6"/>
        <end position="128"/>
    </location>
</feature>
<comment type="function">
    <text evidence="3 17">General (non sugar-specific) component of the phosphoenolpyruvate-dependent sugar phosphotransferase system (sugar PTS). This major carbohydrate active-transport system catalyzes the phosphorylation of incoming sugar substrates concomitantly with their translocation across the cell membrane. Enzyme I transfers the phosphoryl group from phosphoenolpyruvate (PEP) to the phosphoryl carrier protein (HPr).</text>
</comment>
<dbReference type="EC" id="2.7.3.9" evidence="6 17"/>
<gene>
    <name evidence="24" type="ORF">HNR37_002120</name>
</gene>
<comment type="cofactor">
    <cofactor evidence="2 17 20">
        <name>Mg(2+)</name>
        <dbReference type="ChEBI" id="CHEBI:18420"/>
    </cofactor>
</comment>
<dbReference type="SUPFAM" id="SSF52009">
    <property type="entry name" value="Phosphohistidine domain"/>
    <property type="match status" value="1"/>
</dbReference>
<evidence type="ECO:0000256" key="13">
    <source>
        <dbReference type="ARBA" id="ARBA00022723"/>
    </source>
</evidence>
<dbReference type="GO" id="GO:0008965">
    <property type="term" value="F:phosphoenolpyruvate-protein phosphotransferase activity"/>
    <property type="evidence" value="ECO:0007669"/>
    <property type="project" value="UniProtKB-EC"/>
</dbReference>
<feature type="binding site" evidence="20">
    <location>
        <position position="431"/>
    </location>
    <ligand>
        <name>Mg(2+)</name>
        <dbReference type="ChEBI" id="CHEBI:18420"/>
    </ligand>
</feature>
<dbReference type="PRINTS" id="PR01736">
    <property type="entry name" value="PHPHTRNFRASE"/>
</dbReference>
<dbReference type="PIRSF" id="PIRSF000732">
    <property type="entry name" value="PTS_enzyme_I"/>
    <property type="match status" value="1"/>
</dbReference>
<name>A0A7W7Y641_9BACT</name>
<feature type="domain" description="PEP-utilising enzyme C-terminal" evidence="22">
    <location>
        <begin position="262"/>
        <end position="540"/>
    </location>
</feature>
<dbReference type="InterPro" id="IPR036618">
    <property type="entry name" value="PtsI_HPr-bd_sf"/>
</dbReference>
<evidence type="ECO:0000256" key="6">
    <source>
        <dbReference type="ARBA" id="ARBA00012232"/>
    </source>
</evidence>
<evidence type="ECO:0000256" key="7">
    <source>
        <dbReference type="ARBA" id="ARBA00016544"/>
    </source>
</evidence>
<evidence type="ECO:0000256" key="9">
    <source>
        <dbReference type="ARBA" id="ARBA00022490"/>
    </source>
</evidence>
<evidence type="ECO:0000256" key="4">
    <source>
        <dbReference type="ARBA" id="ARBA00004496"/>
    </source>
</evidence>
<comment type="catalytic activity">
    <reaction evidence="1 17">
        <text>L-histidyl-[protein] + phosphoenolpyruvate = N(pros)-phospho-L-histidyl-[protein] + pyruvate</text>
        <dbReference type="Rhea" id="RHEA:23880"/>
        <dbReference type="Rhea" id="RHEA-COMP:9745"/>
        <dbReference type="Rhea" id="RHEA-COMP:9746"/>
        <dbReference type="ChEBI" id="CHEBI:15361"/>
        <dbReference type="ChEBI" id="CHEBI:29979"/>
        <dbReference type="ChEBI" id="CHEBI:58702"/>
        <dbReference type="ChEBI" id="CHEBI:64837"/>
        <dbReference type="EC" id="2.7.3.9"/>
    </reaction>
</comment>
<dbReference type="Gene3D" id="3.20.20.60">
    <property type="entry name" value="Phosphoenolpyruvate-binding domains"/>
    <property type="match status" value="1"/>
</dbReference>
<dbReference type="PANTHER" id="PTHR46244:SF3">
    <property type="entry name" value="PHOSPHOENOLPYRUVATE-PROTEIN PHOSPHOTRANSFERASE"/>
    <property type="match status" value="1"/>
</dbReference>
<evidence type="ECO:0000256" key="18">
    <source>
        <dbReference type="PIRSR" id="PIRSR000732-1"/>
    </source>
</evidence>
<dbReference type="InterPro" id="IPR006318">
    <property type="entry name" value="PTS_EI-like"/>
</dbReference>
<accession>A0A7W7Y641</accession>
<dbReference type="SUPFAM" id="SSF51621">
    <property type="entry name" value="Phosphoenolpyruvate/pyruvate domain"/>
    <property type="match status" value="1"/>
</dbReference>
<dbReference type="PROSITE" id="PS00742">
    <property type="entry name" value="PEP_ENZYMES_2"/>
    <property type="match status" value="1"/>
</dbReference>
<dbReference type="InterPro" id="IPR050499">
    <property type="entry name" value="PEP-utilizing_PTS_enzyme"/>
</dbReference>
<protein>
    <recommendedName>
        <fullName evidence="7 17">Phosphoenolpyruvate-protein phosphotransferase</fullName>
        <ecNumber evidence="6 17">2.7.3.9</ecNumber>
    </recommendedName>
    <alternativeName>
        <fullName evidence="16 17">Phosphotransferase system, enzyme I</fullName>
    </alternativeName>
</protein>
<dbReference type="EMBL" id="JACHID010000016">
    <property type="protein sequence ID" value="MBB5022776.1"/>
    <property type="molecule type" value="Genomic_DNA"/>
</dbReference>
<dbReference type="Pfam" id="PF02896">
    <property type="entry name" value="PEP-utilizers_C"/>
    <property type="match status" value="1"/>
</dbReference>
<evidence type="ECO:0000256" key="10">
    <source>
        <dbReference type="ARBA" id="ARBA00022597"/>
    </source>
</evidence>
<evidence type="ECO:0000256" key="3">
    <source>
        <dbReference type="ARBA" id="ARBA00002728"/>
    </source>
</evidence>
<evidence type="ECO:0000313" key="24">
    <source>
        <dbReference type="EMBL" id="MBB5022776.1"/>
    </source>
</evidence>
<dbReference type="InterPro" id="IPR015813">
    <property type="entry name" value="Pyrv/PenolPyrv_kinase-like_dom"/>
</dbReference>
<keyword evidence="11 17" id="KW-0808">Transferase</keyword>
<dbReference type="InterPro" id="IPR008731">
    <property type="entry name" value="PTS_EIN"/>
</dbReference>
<dbReference type="InterPro" id="IPR024692">
    <property type="entry name" value="PTS_EI"/>
</dbReference>
<evidence type="ECO:0000313" key="25">
    <source>
        <dbReference type="Proteomes" id="UP000528322"/>
    </source>
</evidence>
<feature type="binding site" evidence="19">
    <location>
        <position position="296"/>
    </location>
    <ligand>
        <name>phosphoenolpyruvate</name>
        <dbReference type="ChEBI" id="CHEBI:58702"/>
    </ligand>
</feature>
<dbReference type="GO" id="GO:0005737">
    <property type="term" value="C:cytoplasm"/>
    <property type="evidence" value="ECO:0007669"/>
    <property type="project" value="UniProtKB-SubCell"/>
</dbReference>
<dbReference type="InterPro" id="IPR000121">
    <property type="entry name" value="PEP_util_C"/>
</dbReference>